<evidence type="ECO:0000313" key="2">
    <source>
        <dbReference type="Proteomes" id="UP000006281"/>
    </source>
</evidence>
<dbReference type="HOGENOM" id="CLU_2685625_0_0_11"/>
<dbReference type="Proteomes" id="UP000006281">
    <property type="component" value="Chromosome"/>
</dbReference>
<dbReference type="AlphaFoldDB" id="K0JYF3"/>
<sequence>MAASAVVRCGVQVASVGSQWNSRLAPRATRVADGDLEEYRALGLFVLTPARQRGVVCASGEAGNAVGDLRHACG</sequence>
<protein>
    <submittedName>
        <fullName evidence="1">Uncharacterized protein</fullName>
    </submittedName>
</protein>
<gene>
    <name evidence="1" type="ordered locus">BN6_57120</name>
</gene>
<accession>K0JYF3</accession>
<reference evidence="1 2" key="1">
    <citation type="journal article" date="2012" name="BMC Genomics">
        <title>Complete genome sequence of Saccharothrix espanaensis DSM 44229T and comparison to the other completely sequenced Pseudonocardiaceae.</title>
        <authorList>
            <person name="Strobel T."/>
            <person name="Al-Dilaimi A."/>
            <person name="Blom J."/>
            <person name="Gessner A."/>
            <person name="Kalinowski J."/>
            <person name="Luzhetska M."/>
            <person name="Puhler A."/>
            <person name="Szczepanowski R."/>
            <person name="Bechthold A."/>
            <person name="Ruckert C."/>
        </authorList>
    </citation>
    <scope>NUCLEOTIDE SEQUENCE [LARGE SCALE GENOMIC DNA]</scope>
    <source>
        <strain evidence="2">ATCC 51144 / DSM 44229 / JCM 9112 / NBRC 15066 / NRRL 15764</strain>
    </source>
</reference>
<organism evidence="1 2">
    <name type="scientific">Saccharothrix espanaensis (strain ATCC 51144 / DSM 44229 / JCM 9112 / NBRC 15066 / NRRL 15764)</name>
    <dbReference type="NCBI Taxonomy" id="1179773"/>
    <lineage>
        <taxon>Bacteria</taxon>
        <taxon>Bacillati</taxon>
        <taxon>Actinomycetota</taxon>
        <taxon>Actinomycetes</taxon>
        <taxon>Pseudonocardiales</taxon>
        <taxon>Pseudonocardiaceae</taxon>
        <taxon>Saccharothrix</taxon>
    </lineage>
</organism>
<dbReference type="KEGG" id="sesp:BN6_57120"/>
<evidence type="ECO:0000313" key="1">
    <source>
        <dbReference type="EMBL" id="CCH32970.1"/>
    </source>
</evidence>
<name>K0JYF3_SACES</name>
<keyword evidence="2" id="KW-1185">Reference proteome</keyword>
<dbReference type="EMBL" id="HE804045">
    <property type="protein sequence ID" value="CCH32970.1"/>
    <property type="molecule type" value="Genomic_DNA"/>
</dbReference>
<proteinExistence type="predicted"/>